<evidence type="ECO:0000256" key="1">
    <source>
        <dbReference type="ARBA" id="ARBA00004604"/>
    </source>
</evidence>
<dbReference type="Proteomes" id="UP000235145">
    <property type="component" value="Unassembled WGS sequence"/>
</dbReference>
<dbReference type="InterPro" id="IPR024166">
    <property type="entry name" value="rRNA_assembly_KRR1"/>
</dbReference>
<dbReference type="GO" id="GO:0005730">
    <property type="term" value="C:nucleolus"/>
    <property type="evidence" value="ECO:0007669"/>
    <property type="project" value="UniProtKB-SubCell"/>
</dbReference>
<protein>
    <recommendedName>
        <fullName evidence="8">KRR-R motif-containing protein 1</fullName>
    </recommendedName>
</protein>
<evidence type="ECO:0000256" key="7">
    <source>
        <dbReference type="ARBA" id="ARBA00023274"/>
    </source>
</evidence>
<accession>A0A9R1UJ62</accession>
<evidence type="ECO:0000256" key="8">
    <source>
        <dbReference type="ARBA" id="ARBA00032993"/>
    </source>
</evidence>
<evidence type="ECO:0000256" key="4">
    <source>
        <dbReference type="ARBA" id="ARBA00022552"/>
    </source>
</evidence>
<gene>
    <name evidence="10" type="ORF">LSAT_V11C900494290</name>
</gene>
<evidence type="ECO:0000256" key="6">
    <source>
        <dbReference type="ARBA" id="ARBA00023242"/>
    </source>
</evidence>
<dbReference type="GO" id="GO:0006364">
    <property type="term" value="P:rRNA processing"/>
    <property type="evidence" value="ECO:0007669"/>
    <property type="project" value="UniProtKB-KW"/>
</dbReference>
<comment type="subcellular location">
    <subcellularLocation>
        <location evidence="1">Nucleus</location>
        <location evidence="1">Nucleolus</location>
    </subcellularLocation>
</comment>
<comment type="caution">
    <text evidence="10">The sequence shown here is derived from an EMBL/GenBank/DDBJ whole genome shotgun (WGS) entry which is preliminary data.</text>
</comment>
<sequence length="163" mass="18566">MVFPTTTKVENGFCFRAFQEEPVTPTVASVGEESTQYQEFFFPGINMLSTAPTSTAALCLHPPWEVFARSLANCESSWFRVKGSMTVSTTRKTRDPYIILKSSDLIKLLSRSILAPQIYKHYVFRFLEGSLVVCVAYDSGASWREAWLHRYEKLHNVAVRRDA</sequence>
<name>A0A9R1UJ62_LACSA</name>
<keyword evidence="7" id="KW-0687">Ribonucleoprotein</keyword>
<keyword evidence="11" id="KW-1185">Reference proteome</keyword>
<keyword evidence="3" id="KW-0690">Ribosome biogenesis</keyword>
<proteinExistence type="inferred from homology"/>
<feature type="domain" description="KRR1 small subunit processome component first KH" evidence="9">
    <location>
        <begin position="81"/>
        <end position="117"/>
    </location>
</feature>
<dbReference type="EMBL" id="NBSK02000009">
    <property type="protein sequence ID" value="KAJ0188067.1"/>
    <property type="molecule type" value="Genomic_DNA"/>
</dbReference>
<dbReference type="InterPro" id="IPR041174">
    <property type="entry name" value="KRR1-like_KH1"/>
</dbReference>
<dbReference type="PANTHER" id="PTHR12581:SF0">
    <property type="entry name" value="KRR1 SMALL SUBUNIT PROCESSOME COMPONENT HOMOLOG"/>
    <property type="match status" value="1"/>
</dbReference>
<evidence type="ECO:0000256" key="5">
    <source>
        <dbReference type="ARBA" id="ARBA00022884"/>
    </source>
</evidence>
<dbReference type="Pfam" id="PF17903">
    <property type="entry name" value="KH_KRR1_1st"/>
    <property type="match status" value="1"/>
</dbReference>
<keyword evidence="6" id="KW-0539">Nucleus</keyword>
<comment type="similarity">
    <text evidence="2">Belongs to the KRR1 family.</text>
</comment>
<dbReference type="PANTHER" id="PTHR12581">
    <property type="entry name" value="HIV-1 REV BINDING PROTEIN 2, 3"/>
    <property type="match status" value="1"/>
</dbReference>
<dbReference type="GO" id="GO:0003723">
    <property type="term" value="F:RNA binding"/>
    <property type="evidence" value="ECO:0007669"/>
    <property type="project" value="UniProtKB-KW"/>
</dbReference>
<evidence type="ECO:0000259" key="9">
    <source>
        <dbReference type="Pfam" id="PF17903"/>
    </source>
</evidence>
<evidence type="ECO:0000313" key="10">
    <source>
        <dbReference type="EMBL" id="KAJ0188067.1"/>
    </source>
</evidence>
<dbReference type="InterPro" id="IPR036612">
    <property type="entry name" value="KH_dom_type_1_sf"/>
</dbReference>
<evidence type="ECO:0000256" key="2">
    <source>
        <dbReference type="ARBA" id="ARBA00009344"/>
    </source>
</evidence>
<dbReference type="AlphaFoldDB" id="A0A9R1UJ62"/>
<evidence type="ECO:0000313" key="11">
    <source>
        <dbReference type="Proteomes" id="UP000235145"/>
    </source>
</evidence>
<reference evidence="10 11" key="1">
    <citation type="journal article" date="2017" name="Nat. Commun.">
        <title>Genome assembly with in vitro proximity ligation data and whole-genome triplication in lettuce.</title>
        <authorList>
            <person name="Reyes-Chin-Wo S."/>
            <person name="Wang Z."/>
            <person name="Yang X."/>
            <person name="Kozik A."/>
            <person name="Arikit S."/>
            <person name="Song C."/>
            <person name="Xia L."/>
            <person name="Froenicke L."/>
            <person name="Lavelle D.O."/>
            <person name="Truco M.J."/>
            <person name="Xia R."/>
            <person name="Zhu S."/>
            <person name="Xu C."/>
            <person name="Xu H."/>
            <person name="Xu X."/>
            <person name="Cox K."/>
            <person name="Korf I."/>
            <person name="Meyers B.C."/>
            <person name="Michelmore R.W."/>
        </authorList>
    </citation>
    <scope>NUCLEOTIDE SEQUENCE [LARGE SCALE GENOMIC DNA]</scope>
    <source>
        <strain evidence="11">cv. Salinas</strain>
        <tissue evidence="10">Seedlings</tissue>
    </source>
</reference>
<dbReference type="Gene3D" id="3.30.1370.10">
    <property type="entry name" value="K Homology domain, type 1"/>
    <property type="match status" value="1"/>
</dbReference>
<organism evidence="10 11">
    <name type="scientific">Lactuca sativa</name>
    <name type="common">Garden lettuce</name>
    <dbReference type="NCBI Taxonomy" id="4236"/>
    <lineage>
        <taxon>Eukaryota</taxon>
        <taxon>Viridiplantae</taxon>
        <taxon>Streptophyta</taxon>
        <taxon>Embryophyta</taxon>
        <taxon>Tracheophyta</taxon>
        <taxon>Spermatophyta</taxon>
        <taxon>Magnoliopsida</taxon>
        <taxon>eudicotyledons</taxon>
        <taxon>Gunneridae</taxon>
        <taxon>Pentapetalae</taxon>
        <taxon>asterids</taxon>
        <taxon>campanulids</taxon>
        <taxon>Asterales</taxon>
        <taxon>Asteraceae</taxon>
        <taxon>Cichorioideae</taxon>
        <taxon>Cichorieae</taxon>
        <taxon>Lactucinae</taxon>
        <taxon>Lactuca</taxon>
    </lineage>
</organism>
<keyword evidence="4" id="KW-0698">rRNA processing</keyword>
<evidence type="ECO:0000256" key="3">
    <source>
        <dbReference type="ARBA" id="ARBA00022517"/>
    </source>
</evidence>
<dbReference type="GO" id="GO:1990904">
    <property type="term" value="C:ribonucleoprotein complex"/>
    <property type="evidence" value="ECO:0007669"/>
    <property type="project" value="UniProtKB-KW"/>
</dbReference>
<keyword evidence="5" id="KW-0694">RNA-binding</keyword>